<evidence type="ECO:0000256" key="3">
    <source>
        <dbReference type="ARBA" id="ARBA00022801"/>
    </source>
</evidence>
<dbReference type="SUPFAM" id="SSF52096">
    <property type="entry name" value="ClpP/crotonase"/>
    <property type="match status" value="1"/>
</dbReference>
<dbReference type="EC" id="3.4.21.102" evidence="7"/>
<evidence type="ECO:0000256" key="5">
    <source>
        <dbReference type="RuleBase" id="RU004404"/>
    </source>
</evidence>
<organism evidence="7 8">
    <name type="scientific">Flavobacterium agricola</name>
    <dbReference type="NCBI Taxonomy" id="2870839"/>
    <lineage>
        <taxon>Bacteria</taxon>
        <taxon>Pseudomonadati</taxon>
        <taxon>Bacteroidota</taxon>
        <taxon>Flavobacteriia</taxon>
        <taxon>Flavobacteriales</taxon>
        <taxon>Flavobacteriaceae</taxon>
        <taxon>Flavobacterium</taxon>
    </lineage>
</organism>
<dbReference type="InterPro" id="IPR029045">
    <property type="entry name" value="ClpP/crotonase-like_dom_sf"/>
</dbReference>
<evidence type="ECO:0000256" key="1">
    <source>
        <dbReference type="ARBA" id="ARBA00009179"/>
    </source>
</evidence>
<dbReference type="Pfam" id="PF03572">
    <property type="entry name" value="Peptidase_S41"/>
    <property type="match status" value="1"/>
</dbReference>
<dbReference type="SUPFAM" id="SSF50156">
    <property type="entry name" value="PDZ domain-like"/>
    <property type="match status" value="1"/>
</dbReference>
<evidence type="ECO:0000313" key="8">
    <source>
        <dbReference type="Proteomes" id="UP001163328"/>
    </source>
</evidence>
<dbReference type="Proteomes" id="UP001163328">
    <property type="component" value="Chromosome"/>
</dbReference>
<dbReference type="PANTHER" id="PTHR32060">
    <property type="entry name" value="TAIL-SPECIFIC PROTEASE"/>
    <property type="match status" value="1"/>
</dbReference>
<comment type="similarity">
    <text evidence="1 5">Belongs to the peptidase S41A family.</text>
</comment>
<keyword evidence="3 5" id="KW-0378">Hydrolase</keyword>
<dbReference type="RefSeq" id="WP_264433801.1">
    <property type="nucleotide sequence ID" value="NZ_CP081495.1"/>
</dbReference>
<dbReference type="CDD" id="cd06782">
    <property type="entry name" value="cpPDZ_CPP-like"/>
    <property type="match status" value="1"/>
</dbReference>
<keyword evidence="4 5" id="KW-0720">Serine protease</keyword>
<dbReference type="Gene3D" id="3.90.226.10">
    <property type="entry name" value="2-enoyl-CoA Hydratase, Chain A, domain 1"/>
    <property type="match status" value="1"/>
</dbReference>
<name>A0ABY6M0I5_9FLAO</name>
<evidence type="ECO:0000259" key="6">
    <source>
        <dbReference type="PROSITE" id="PS50106"/>
    </source>
</evidence>
<dbReference type="Pfam" id="PF11818">
    <property type="entry name" value="DUF3340"/>
    <property type="match status" value="1"/>
</dbReference>
<evidence type="ECO:0000256" key="2">
    <source>
        <dbReference type="ARBA" id="ARBA00022670"/>
    </source>
</evidence>
<dbReference type="Pfam" id="PF17804">
    <property type="entry name" value="TSP_NTD"/>
    <property type="match status" value="1"/>
</dbReference>
<sequence>MRGLIRFMKKNYKIILATLLLCAGLWSFKAFKKEDTEKDKVLIELLVFVLKQAHYNAVPVDDEFSKAMFDTYLENMDPYKRYFLESDINEFSKYKLALDDLMLSSDLSFFDLTYNRLNKRIKESESIYKEILDKPVDFDIEEIINTNYDSIGYAKTPAELKDRWRQQLKHSLASSIYTTQKIEEDKVKKDSTYVAKTFVEIEKDAREKSAKNLNDFYEIISELERKDWFSVYINSFTENFDPHSQYFAPNDKERFDSSISGTLEGIGARLQKKNDYVELNELIPGGPAWKNKEIEQGDIIIKVAQANEEPIDIGGMRLDDVVSKIKGKKGTEVRLTVRKVDGTIKEISIIRDIVELEDTYAKSSIINLNDEKYGIIHLPKFYINFEDANARDAYKDVALEVQRLKEAGVDGIVMDLRNNGGGSLQTVVEMVGLFIEQGPVVQVKGSGKSKQVLTDDNPATTWDKPLVVLVNQFSASASEIFAAAIQDYNRGIVMGSKHTFGKGTVQNMIDLNSLMRRNTFGDMGALKTTIQKFYRVNGGSTQIKGVESDIILPDRMSYIDTGERDMKKALPWDKIEPANYKPLANDFSGIIEASNERVKANPQFILIDENAQLIKERQSDDFENLQYTAYKTKQQDNEKKISRFKEINNYDNNLKFTSLPYEVEMLAIDTTYKSRIEDWHKQLKKDVYVEEAVNVLHDLATQKTQPKNTAATKPKKFLGIF</sequence>
<dbReference type="SMART" id="SM00245">
    <property type="entry name" value="TSPc"/>
    <property type="match status" value="1"/>
</dbReference>
<keyword evidence="2 5" id="KW-0645">Protease</keyword>
<dbReference type="PANTHER" id="PTHR32060:SF22">
    <property type="entry name" value="CARBOXYL-TERMINAL-PROCESSING PEPTIDASE 3, CHLOROPLASTIC"/>
    <property type="match status" value="1"/>
</dbReference>
<dbReference type="EMBL" id="CP081495">
    <property type="protein sequence ID" value="UYW01332.1"/>
    <property type="molecule type" value="Genomic_DNA"/>
</dbReference>
<dbReference type="Pfam" id="PF00595">
    <property type="entry name" value="PDZ"/>
    <property type="match status" value="1"/>
</dbReference>
<proteinExistence type="inferred from homology"/>
<dbReference type="InterPro" id="IPR001478">
    <property type="entry name" value="PDZ"/>
</dbReference>
<gene>
    <name evidence="7" type="ORF">K5I29_12990</name>
</gene>
<dbReference type="InterPro" id="IPR020992">
    <property type="entry name" value="Tail_Prtase_C"/>
</dbReference>
<keyword evidence="8" id="KW-1185">Reference proteome</keyword>
<dbReference type="InterPro" id="IPR004447">
    <property type="entry name" value="Peptidase_S41A"/>
</dbReference>
<dbReference type="InterPro" id="IPR040573">
    <property type="entry name" value="TSP_N"/>
</dbReference>
<dbReference type="PROSITE" id="PS50106">
    <property type="entry name" value="PDZ"/>
    <property type="match status" value="1"/>
</dbReference>
<dbReference type="SMART" id="SM00228">
    <property type="entry name" value="PDZ"/>
    <property type="match status" value="1"/>
</dbReference>
<dbReference type="CDD" id="cd07560">
    <property type="entry name" value="Peptidase_S41_CPP"/>
    <property type="match status" value="1"/>
</dbReference>
<dbReference type="InterPro" id="IPR036034">
    <property type="entry name" value="PDZ_sf"/>
</dbReference>
<protein>
    <submittedName>
        <fullName evidence="7">Carboxy terminal-processing peptidase</fullName>
        <ecNumber evidence="7">3.4.21.102</ecNumber>
    </submittedName>
</protein>
<feature type="domain" description="PDZ" evidence="6">
    <location>
        <begin position="260"/>
        <end position="326"/>
    </location>
</feature>
<dbReference type="Gene3D" id="2.30.42.10">
    <property type="match status" value="1"/>
</dbReference>
<accession>A0ABY6M0I5</accession>
<evidence type="ECO:0000256" key="4">
    <source>
        <dbReference type="ARBA" id="ARBA00022825"/>
    </source>
</evidence>
<dbReference type="InterPro" id="IPR005151">
    <property type="entry name" value="Tail-specific_protease"/>
</dbReference>
<evidence type="ECO:0000313" key="7">
    <source>
        <dbReference type="EMBL" id="UYW01332.1"/>
    </source>
</evidence>
<reference evidence="7" key="1">
    <citation type="submission" date="2021-08" db="EMBL/GenBank/DDBJ databases">
        <title>Flavobacterium sp. strain CC-SYL302.</title>
        <authorList>
            <person name="Lin S.-Y."/>
            <person name="Lee T.-H."/>
            <person name="Young C.-C."/>
        </authorList>
    </citation>
    <scope>NUCLEOTIDE SEQUENCE</scope>
    <source>
        <strain evidence="7">CC-SYL302</strain>
    </source>
</reference>
<dbReference type="GO" id="GO:0004252">
    <property type="term" value="F:serine-type endopeptidase activity"/>
    <property type="evidence" value="ECO:0007669"/>
    <property type="project" value="UniProtKB-EC"/>
</dbReference>
<dbReference type="NCBIfam" id="TIGR00225">
    <property type="entry name" value="prc"/>
    <property type="match status" value="1"/>
</dbReference>